<sequence length="52" mass="5652">TFPCPPPPDTVLIDKARAIIDMVLNKGTFACLTMKTLLCELDQCLSSELGLN</sequence>
<reference evidence="1" key="2">
    <citation type="submission" date="2025-09" db="UniProtKB">
        <authorList>
            <consortium name="Ensembl"/>
        </authorList>
    </citation>
    <scope>IDENTIFICATION</scope>
</reference>
<reference evidence="1" key="1">
    <citation type="submission" date="2025-08" db="UniProtKB">
        <authorList>
            <consortium name="Ensembl"/>
        </authorList>
    </citation>
    <scope>IDENTIFICATION</scope>
</reference>
<dbReference type="AlphaFoldDB" id="A0A674CJW6"/>
<accession>A0A674CJW6</accession>
<evidence type="ECO:0000313" key="2">
    <source>
        <dbReference type="Proteomes" id="UP000472277"/>
    </source>
</evidence>
<dbReference type="SUPFAM" id="SSF47986">
    <property type="entry name" value="DEATH domain"/>
    <property type="match status" value="1"/>
</dbReference>
<proteinExistence type="predicted"/>
<keyword evidence="2" id="KW-1185">Reference proteome</keyword>
<name>A0A674CJW6_SALTR</name>
<dbReference type="Ensembl" id="ENSSTUT00000089385.1">
    <property type="protein sequence ID" value="ENSSTUP00000084060.1"/>
    <property type="gene ID" value="ENSSTUG00000036909.1"/>
</dbReference>
<dbReference type="Proteomes" id="UP000472277">
    <property type="component" value="Chromosome 12"/>
</dbReference>
<dbReference type="OMA" id="FACLTMK"/>
<evidence type="ECO:0000313" key="1">
    <source>
        <dbReference type="Ensembl" id="ENSSTUP00000084060.1"/>
    </source>
</evidence>
<dbReference type="Gene3D" id="1.10.533.10">
    <property type="entry name" value="Death Domain, Fas"/>
    <property type="match status" value="1"/>
</dbReference>
<dbReference type="InParanoid" id="A0A674CJW6"/>
<dbReference type="InterPro" id="IPR011029">
    <property type="entry name" value="DEATH-like_dom_sf"/>
</dbReference>
<dbReference type="GeneTree" id="ENSGT01150000288439"/>
<organism evidence="1 2">
    <name type="scientific">Salmo trutta</name>
    <name type="common">Brown trout</name>
    <dbReference type="NCBI Taxonomy" id="8032"/>
    <lineage>
        <taxon>Eukaryota</taxon>
        <taxon>Metazoa</taxon>
        <taxon>Chordata</taxon>
        <taxon>Craniata</taxon>
        <taxon>Vertebrata</taxon>
        <taxon>Euteleostomi</taxon>
        <taxon>Actinopterygii</taxon>
        <taxon>Neopterygii</taxon>
        <taxon>Teleostei</taxon>
        <taxon>Protacanthopterygii</taxon>
        <taxon>Salmoniformes</taxon>
        <taxon>Salmonidae</taxon>
        <taxon>Salmoninae</taxon>
        <taxon>Salmo</taxon>
    </lineage>
</organism>
<protein>
    <submittedName>
        <fullName evidence="1">Uncharacterized protein</fullName>
    </submittedName>
</protein>